<accession>A0A6C2TYF3</accession>
<keyword evidence="2" id="KW-0732">Signal</keyword>
<protein>
    <submittedName>
        <fullName evidence="3">Uncharacterized protein</fullName>
    </submittedName>
</protein>
<reference evidence="3 4" key="1">
    <citation type="submission" date="2019-04" db="EMBL/GenBank/DDBJ databases">
        <authorList>
            <person name="Van Vliet M D."/>
        </authorList>
    </citation>
    <scope>NUCLEOTIDE SEQUENCE [LARGE SCALE GENOMIC DNA]</scope>
    <source>
        <strain evidence="3 4">F1</strain>
    </source>
</reference>
<dbReference type="Proteomes" id="UP000366872">
    <property type="component" value="Unassembled WGS sequence"/>
</dbReference>
<gene>
    <name evidence="3" type="ORF">PDESU_00777</name>
</gene>
<organism evidence="3 4">
    <name type="scientific">Pontiella desulfatans</name>
    <dbReference type="NCBI Taxonomy" id="2750659"/>
    <lineage>
        <taxon>Bacteria</taxon>
        <taxon>Pseudomonadati</taxon>
        <taxon>Kiritimatiellota</taxon>
        <taxon>Kiritimatiellia</taxon>
        <taxon>Kiritimatiellales</taxon>
        <taxon>Pontiellaceae</taxon>
        <taxon>Pontiella</taxon>
    </lineage>
</organism>
<dbReference type="InterPro" id="IPR012334">
    <property type="entry name" value="Pectin_lyas_fold"/>
</dbReference>
<dbReference type="SUPFAM" id="SSF51126">
    <property type="entry name" value="Pectin lyase-like"/>
    <property type="match status" value="1"/>
</dbReference>
<dbReference type="Gene3D" id="2.160.20.10">
    <property type="entry name" value="Single-stranded right-handed beta-helix, Pectin lyase-like"/>
    <property type="match status" value="1"/>
</dbReference>
<name>A0A6C2TYF3_PONDE</name>
<dbReference type="AlphaFoldDB" id="A0A6C2TYF3"/>
<sequence length="75" mass="8258">MKPSILIVLSIPALVLAAPKPTLVEYSVRTPIQRRNLKLAVSGQHYYIATNGNDANPGTKAEPFRTIQRRSDLVS</sequence>
<evidence type="ECO:0000256" key="1">
    <source>
        <dbReference type="SAM" id="MobiDB-lite"/>
    </source>
</evidence>
<keyword evidence="4" id="KW-1185">Reference proteome</keyword>
<dbReference type="EMBL" id="CAAHFG010000001">
    <property type="protein sequence ID" value="VGO12226.1"/>
    <property type="molecule type" value="Genomic_DNA"/>
</dbReference>
<dbReference type="RefSeq" id="WP_136077915.1">
    <property type="nucleotide sequence ID" value="NZ_CAAHFG010000001.1"/>
</dbReference>
<feature type="signal peptide" evidence="2">
    <location>
        <begin position="1"/>
        <end position="17"/>
    </location>
</feature>
<evidence type="ECO:0000313" key="3">
    <source>
        <dbReference type="EMBL" id="VGO12226.1"/>
    </source>
</evidence>
<feature type="chain" id="PRO_5025367477" evidence="2">
    <location>
        <begin position="18"/>
        <end position="75"/>
    </location>
</feature>
<evidence type="ECO:0000313" key="4">
    <source>
        <dbReference type="Proteomes" id="UP000366872"/>
    </source>
</evidence>
<feature type="region of interest" description="Disordered" evidence="1">
    <location>
        <begin position="52"/>
        <end position="75"/>
    </location>
</feature>
<evidence type="ECO:0000256" key="2">
    <source>
        <dbReference type="SAM" id="SignalP"/>
    </source>
</evidence>
<dbReference type="InterPro" id="IPR011050">
    <property type="entry name" value="Pectin_lyase_fold/virulence"/>
</dbReference>
<proteinExistence type="predicted"/>